<sequence length="485" mass="51219">MNSANLPSLPSDLKPLSAFVQRADELRNKEPIMAYWCLYYAAQTGLDLKSQQPGAREYLFNLITYLEDLKKEIGANDAIDHESAGAAYVENFALKVFGVADNEDRTGKATRSTAKKFLAAANFLELLKVFVKSNNAQVNEEKIRYSKWKAADIAKAFREGRKPTPGPAAGSPDPGYIQPNESASSPSATANEISPSGLPNVHINTGSPDSGSSGDTLAPAVSIAPRTPPKFSGHLNVEPPGSITPGNWSTVATPGTDAGERDTFDNQPTDHHTTSFTPSGTGQWVPSTLDDLTESSLSNVGSSTAVDSFAEGNDDPSSKKVRWTPSVVGGLSSAGGSPPISPGAVVLPPTLDIHGIRPPSPNSITFSATTARDRSGSLSTIGPDFPPPVSANVNRRTPSPTSRPHPPPPPPPPPPILPRAHVPDPPTFISAPIQPVQTSGPVELTASQIAKAQKHCRFAISALDYEDAEQARKELRAALEVLGDN</sequence>
<feature type="region of interest" description="Disordered" evidence="9">
    <location>
        <begin position="356"/>
        <end position="436"/>
    </location>
</feature>
<evidence type="ECO:0000259" key="11">
    <source>
        <dbReference type="Pfam" id="PF18097"/>
    </source>
</evidence>
<feature type="domain" description="Vta1/callose synthase N-terminal" evidence="10">
    <location>
        <begin position="16"/>
        <end position="159"/>
    </location>
</feature>
<feature type="compositionally biased region" description="Polar residues" evidence="9">
    <location>
        <begin position="244"/>
        <end position="253"/>
    </location>
</feature>
<dbReference type="InterPro" id="IPR044538">
    <property type="entry name" value="Vta1-like"/>
</dbReference>
<gene>
    <name evidence="12" type="ORF">BD410DRAFT_824248</name>
</gene>
<dbReference type="GO" id="GO:0005771">
    <property type="term" value="C:multivesicular body"/>
    <property type="evidence" value="ECO:0007669"/>
    <property type="project" value="TreeGrafter"/>
</dbReference>
<proteinExistence type="inferred from homology"/>
<dbReference type="STRING" id="50990.A0A4Y7QMC4"/>
<evidence type="ECO:0000259" key="10">
    <source>
        <dbReference type="Pfam" id="PF04652"/>
    </source>
</evidence>
<keyword evidence="6" id="KW-0967">Endosome</keyword>
<protein>
    <submittedName>
        <fullName evidence="12">DUF605-domain-containing protein</fullName>
    </submittedName>
</protein>
<keyword evidence="13" id="KW-1185">Reference proteome</keyword>
<evidence type="ECO:0000256" key="1">
    <source>
        <dbReference type="ARBA" id="ARBA00004481"/>
    </source>
</evidence>
<dbReference type="InterPro" id="IPR039431">
    <property type="entry name" value="Vta1/CALS_N"/>
</dbReference>
<feature type="compositionally biased region" description="Polar residues" evidence="9">
    <location>
        <begin position="274"/>
        <end position="284"/>
    </location>
</feature>
<evidence type="ECO:0000256" key="9">
    <source>
        <dbReference type="SAM" id="MobiDB-lite"/>
    </source>
</evidence>
<dbReference type="VEuPathDB" id="FungiDB:BD410DRAFT_824248"/>
<accession>A0A4Y7QMC4</accession>
<evidence type="ECO:0000256" key="4">
    <source>
        <dbReference type="ARBA" id="ARBA00022448"/>
    </source>
</evidence>
<keyword evidence="8" id="KW-0472">Membrane</keyword>
<dbReference type="Gene3D" id="1.20.5.420">
    <property type="entry name" value="Immunoglobulin FC, subunit C"/>
    <property type="match status" value="1"/>
</dbReference>
<evidence type="ECO:0000256" key="8">
    <source>
        <dbReference type="ARBA" id="ARBA00023136"/>
    </source>
</evidence>
<keyword evidence="7" id="KW-0653">Protein transport</keyword>
<dbReference type="AlphaFoldDB" id="A0A4Y7QMC4"/>
<dbReference type="GO" id="GO:0015031">
    <property type="term" value="P:protein transport"/>
    <property type="evidence" value="ECO:0007669"/>
    <property type="project" value="UniProtKB-KW"/>
</dbReference>
<feature type="compositionally biased region" description="Basic and acidic residues" evidence="9">
    <location>
        <begin position="258"/>
        <end position="273"/>
    </location>
</feature>
<keyword evidence="5" id="KW-0963">Cytoplasm</keyword>
<dbReference type="EMBL" id="ML170157">
    <property type="protein sequence ID" value="TDL28545.1"/>
    <property type="molecule type" value="Genomic_DNA"/>
</dbReference>
<feature type="compositionally biased region" description="Polar residues" evidence="9">
    <location>
        <begin position="362"/>
        <end position="380"/>
    </location>
</feature>
<organism evidence="12 13">
    <name type="scientific">Rickenella mellea</name>
    <dbReference type="NCBI Taxonomy" id="50990"/>
    <lineage>
        <taxon>Eukaryota</taxon>
        <taxon>Fungi</taxon>
        <taxon>Dikarya</taxon>
        <taxon>Basidiomycota</taxon>
        <taxon>Agaricomycotina</taxon>
        <taxon>Agaricomycetes</taxon>
        <taxon>Hymenochaetales</taxon>
        <taxon>Rickenellaceae</taxon>
        <taxon>Rickenella</taxon>
    </lineage>
</organism>
<keyword evidence="4" id="KW-0813">Transport</keyword>
<evidence type="ECO:0000313" key="12">
    <source>
        <dbReference type="EMBL" id="TDL28545.1"/>
    </source>
</evidence>
<dbReference type="PANTHER" id="PTHR46009:SF1">
    <property type="entry name" value="VACUOLAR PROTEIN SORTING-ASSOCIATED PROTEIN VTA1 HOMOLOG"/>
    <property type="match status" value="1"/>
</dbReference>
<dbReference type="Pfam" id="PF04652">
    <property type="entry name" value="Vta1"/>
    <property type="match status" value="1"/>
</dbReference>
<dbReference type="InterPro" id="IPR041212">
    <property type="entry name" value="Vta1_C"/>
</dbReference>
<reference evidence="12 13" key="1">
    <citation type="submission" date="2018-06" db="EMBL/GenBank/DDBJ databases">
        <title>A transcriptomic atlas of mushroom development highlights an independent origin of complex multicellularity.</title>
        <authorList>
            <consortium name="DOE Joint Genome Institute"/>
            <person name="Krizsan K."/>
            <person name="Almasi E."/>
            <person name="Merenyi Z."/>
            <person name="Sahu N."/>
            <person name="Viragh M."/>
            <person name="Koszo T."/>
            <person name="Mondo S."/>
            <person name="Kiss B."/>
            <person name="Balint B."/>
            <person name="Kues U."/>
            <person name="Barry K."/>
            <person name="Hegedus J.C."/>
            <person name="Henrissat B."/>
            <person name="Johnson J."/>
            <person name="Lipzen A."/>
            <person name="Ohm R."/>
            <person name="Nagy I."/>
            <person name="Pangilinan J."/>
            <person name="Yan J."/>
            <person name="Xiong Y."/>
            <person name="Grigoriev I.V."/>
            <person name="Hibbett D.S."/>
            <person name="Nagy L.G."/>
        </authorList>
    </citation>
    <scope>NUCLEOTIDE SEQUENCE [LARGE SCALE GENOMIC DNA]</scope>
    <source>
        <strain evidence="12 13">SZMC22713</strain>
    </source>
</reference>
<dbReference type="InterPro" id="IPR023175">
    <property type="entry name" value="Vta1/CALS_N_sf"/>
</dbReference>
<evidence type="ECO:0000256" key="6">
    <source>
        <dbReference type="ARBA" id="ARBA00022753"/>
    </source>
</evidence>
<dbReference type="GO" id="GO:0010008">
    <property type="term" value="C:endosome membrane"/>
    <property type="evidence" value="ECO:0007669"/>
    <property type="project" value="UniProtKB-SubCell"/>
</dbReference>
<dbReference type="Pfam" id="PF18097">
    <property type="entry name" value="Vta1_C"/>
    <property type="match status" value="1"/>
</dbReference>
<feature type="compositionally biased region" description="Polar residues" evidence="9">
    <location>
        <begin position="179"/>
        <end position="194"/>
    </location>
</feature>
<dbReference type="OrthoDB" id="391137at2759"/>
<comment type="similarity">
    <text evidence="3">Belongs to the VTA1 family.</text>
</comment>
<evidence type="ECO:0000256" key="7">
    <source>
        <dbReference type="ARBA" id="ARBA00022927"/>
    </source>
</evidence>
<dbReference type="PANTHER" id="PTHR46009">
    <property type="entry name" value="VACUOLAR PROTEIN SORTING-ASSOCIATED PROTEIN VTA1 HOMOLOG"/>
    <property type="match status" value="1"/>
</dbReference>
<evidence type="ECO:0000313" key="13">
    <source>
        <dbReference type="Proteomes" id="UP000294933"/>
    </source>
</evidence>
<evidence type="ECO:0000256" key="3">
    <source>
        <dbReference type="ARBA" id="ARBA00007895"/>
    </source>
</evidence>
<feature type="region of interest" description="Disordered" evidence="9">
    <location>
        <begin position="158"/>
        <end position="284"/>
    </location>
</feature>
<evidence type="ECO:0000256" key="2">
    <source>
        <dbReference type="ARBA" id="ARBA00004496"/>
    </source>
</evidence>
<name>A0A4Y7QMC4_9AGAM</name>
<evidence type="ECO:0000256" key="5">
    <source>
        <dbReference type="ARBA" id="ARBA00022490"/>
    </source>
</evidence>
<feature type="compositionally biased region" description="Pro residues" evidence="9">
    <location>
        <begin position="401"/>
        <end position="417"/>
    </location>
</feature>
<feature type="domain" description="Vta1 C-terminal" evidence="11">
    <location>
        <begin position="447"/>
        <end position="483"/>
    </location>
</feature>
<feature type="region of interest" description="Disordered" evidence="9">
    <location>
        <begin position="296"/>
        <end position="324"/>
    </location>
</feature>
<dbReference type="GO" id="GO:0032511">
    <property type="term" value="P:late endosome to vacuole transport via multivesicular body sorting pathway"/>
    <property type="evidence" value="ECO:0007669"/>
    <property type="project" value="InterPro"/>
</dbReference>
<dbReference type="Gene3D" id="1.25.40.270">
    <property type="entry name" value="Vacuolar protein sorting-associated protein vta1"/>
    <property type="match status" value="1"/>
</dbReference>
<feature type="compositionally biased region" description="Low complexity" evidence="9">
    <location>
        <begin position="206"/>
        <end position="215"/>
    </location>
</feature>
<comment type="subcellular location">
    <subcellularLocation>
        <location evidence="2">Cytoplasm</location>
    </subcellularLocation>
    <subcellularLocation>
        <location evidence="1">Endosome membrane</location>
        <topology evidence="1">Peripheral membrane protein</topology>
    </subcellularLocation>
</comment>
<dbReference type="Proteomes" id="UP000294933">
    <property type="component" value="Unassembled WGS sequence"/>
</dbReference>